<organism evidence="1 2">
    <name type="scientific">Candidatus Epulonipiscium fishelsonii</name>
    <dbReference type="NCBI Taxonomy" id="77094"/>
    <lineage>
        <taxon>Bacteria</taxon>
        <taxon>Bacillati</taxon>
        <taxon>Bacillota</taxon>
        <taxon>Clostridia</taxon>
        <taxon>Lachnospirales</taxon>
        <taxon>Lachnospiraceae</taxon>
        <taxon>Candidatus Epulonipiscium</taxon>
    </lineage>
</organism>
<reference evidence="1" key="1">
    <citation type="submission" date="2016-08" db="EMBL/GenBank/DDBJ databases">
        <authorList>
            <person name="Ngugi D.K."/>
            <person name="Miyake S."/>
            <person name="Stingl U."/>
        </authorList>
    </citation>
    <scope>NUCLEOTIDE SEQUENCE</scope>
    <source>
        <strain evidence="1">SCG-D08WGA-EpuloA1</strain>
    </source>
</reference>
<evidence type="ECO:0000313" key="1">
    <source>
        <dbReference type="EMBL" id="ONI44408.1"/>
    </source>
</evidence>
<keyword evidence="2" id="KW-1185">Reference proteome</keyword>
<comment type="caution">
    <text evidence="1">The sequence shown here is derived from an EMBL/GenBank/DDBJ whole genome shotgun (WGS) entry which is preliminary data.</text>
</comment>
<protein>
    <submittedName>
        <fullName evidence="1">Uncharacterized protein</fullName>
    </submittedName>
</protein>
<dbReference type="EMBL" id="LJHD01000109">
    <property type="protein sequence ID" value="ONI44408.1"/>
    <property type="molecule type" value="Genomic_DNA"/>
</dbReference>
<proteinExistence type="predicted"/>
<dbReference type="Proteomes" id="UP000188637">
    <property type="component" value="Unassembled WGS sequence"/>
</dbReference>
<sequence>MIILFCYDFPHKKTQDYIYRLLTENIIIDCVIAAPFISISKPNSLIRTKMKHISLIHPKDICQRFNIPYYVIKHNSNECIEKIKFYQGKIGLISGARILDRLVIQAFCKGIINIHPGILPQNRGLDTLKWAIIENLPIGVTSHLIDENIDEGKLIIREEISLYKDDTILDINLRLEELQLNILGKSIQIVKENNRFESLSSNYPNRGIMPKELEKDVLRKLSNRLSKLI</sequence>
<accession>A0ACC8XID2</accession>
<evidence type="ECO:0000313" key="2">
    <source>
        <dbReference type="Proteomes" id="UP000188637"/>
    </source>
</evidence>
<name>A0ACC8XID2_9FIRM</name>
<gene>
    <name evidence="1" type="ORF">AN640_05620</name>
</gene>